<dbReference type="Pfam" id="PF08843">
    <property type="entry name" value="AbiEii"/>
    <property type="match status" value="1"/>
</dbReference>
<accession>A0A0D7KFN3</accession>
<proteinExistence type="predicted"/>
<evidence type="ECO:0000313" key="2">
    <source>
        <dbReference type="Proteomes" id="UP000032566"/>
    </source>
</evidence>
<dbReference type="AlphaFoldDB" id="A0A0D7KFN3"/>
<dbReference type="Gene3D" id="3.10.450.620">
    <property type="entry name" value="JHP933, nucleotidyltransferase-like core domain"/>
    <property type="match status" value="1"/>
</dbReference>
<dbReference type="EMBL" id="JXYQ01000007">
    <property type="protein sequence ID" value="KJA12068.1"/>
    <property type="molecule type" value="Genomic_DNA"/>
</dbReference>
<evidence type="ECO:0000313" key="1">
    <source>
        <dbReference type="EMBL" id="KJA12068.1"/>
    </source>
</evidence>
<name>A0A0D7KFN3_9BURK</name>
<organism evidence="1 2">
    <name type="scientific">Acidovorax temperans</name>
    <dbReference type="NCBI Taxonomy" id="80878"/>
    <lineage>
        <taxon>Bacteria</taxon>
        <taxon>Pseudomonadati</taxon>
        <taxon>Pseudomonadota</taxon>
        <taxon>Betaproteobacteria</taxon>
        <taxon>Burkholderiales</taxon>
        <taxon>Comamonadaceae</taxon>
        <taxon>Acidovorax</taxon>
    </lineage>
</organism>
<dbReference type="InterPro" id="IPR014942">
    <property type="entry name" value="AbiEii"/>
</dbReference>
<gene>
    <name evidence="1" type="ORF">RP29_02220</name>
</gene>
<evidence type="ECO:0008006" key="3">
    <source>
        <dbReference type="Google" id="ProtNLM"/>
    </source>
</evidence>
<dbReference type="Proteomes" id="UP000032566">
    <property type="component" value="Unassembled WGS sequence"/>
</dbReference>
<dbReference type="PATRIC" id="fig|80878.5.peg.3508"/>
<protein>
    <recommendedName>
        <fullName evidence="3">Nucleotidyltransferase AbiEii toxin of type IV toxin-antitoxin system</fullName>
    </recommendedName>
</protein>
<dbReference type="OrthoDB" id="9125135at2"/>
<reference evidence="1 2" key="1">
    <citation type="submission" date="2014-12" db="EMBL/GenBank/DDBJ databases">
        <title>Isolation of bacteria from lake water.</title>
        <authorList>
            <person name="Sheng K.-Y."/>
            <person name="Chin P.-S."/>
            <person name="Chan K.-G."/>
            <person name="Tan G.S."/>
        </authorList>
    </citation>
    <scope>NUCLEOTIDE SEQUENCE [LARGE SCALE GENOMIC DNA]</scope>
    <source>
        <strain evidence="1 2">KY4</strain>
    </source>
</reference>
<dbReference type="RefSeq" id="WP_044395427.1">
    <property type="nucleotide sequence ID" value="NZ_JXYQ01000007.1"/>
</dbReference>
<keyword evidence="2" id="KW-1185">Reference proteome</keyword>
<sequence length="284" mass="31926">MNEIDIEAWVEAAPADQRGFREAVHIILDSIGHSQNLQARMVMKGGLLLAIRYDSTRFTRDLDFSTSERYTAENADALLAEFEAGLVAAEDRLPYGTACRLQSRKVQPKGEDRTHHNLALTIGFADRSNAGAMARLQAKNSPRVVEIDYSFNEAVFEVELLELEGGATIHSYSLHNVLAEKMRSLLQQPIRKRKRRQDVYDIWLLLASVDAFSEDEQAQIHQMLVDSCRSKGIEPTAASMDDKVVVDMAREGYAGLRDDVDGELPDFDEAMARVHALYRSLPWS</sequence>
<comment type="caution">
    <text evidence="1">The sequence shown here is derived from an EMBL/GenBank/DDBJ whole genome shotgun (WGS) entry which is preliminary data.</text>
</comment>